<dbReference type="SUPFAM" id="SSF54928">
    <property type="entry name" value="RNA-binding domain, RBD"/>
    <property type="match status" value="1"/>
</dbReference>
<dbReference type="PANTHER" id="PTHR10693:SF21">
    <property type="entry name" value="RAS GTPASE-ACTIVATING PROTEIN-BINDING PROTEIN 1"/>
    <property type="match status" value="1"/>
</dbReference>
<keyword evidence="5" id="KW-1185">Reference proteome</keyword>
<dbReference type="Proteomes" id="UP000322234">
    <property type="component" value="Unassembled WGS sequence"/>
</dbReference>
<evidence type="ECO:0000256" key="1">
    <source>
        <dbReference type="PROSITE-ProRule" id="PRU00176"/>
    </source>
</evidence>
<comment type="caution">
    <text evidence="4">The sequence shown here is derived from an EMBL/GenBank/DDBJ whole genome shotgun (WGS) entry which is preliminary data.</text>
</comment>
<evidence type="ECO:0000256" key="2">
    <source>
        <dbReference type="SAM" id="MobiDB-lite"/>
    </source>
</evidence>
<keyword evidence="1" id="KW-0694">RNA-binding</keyword>
<dbReference type="InterPro" id="IPR012677">
    <property type="entry name" value="Nucleotide-bd_a/b_plait_sf"/>
</dbReference>
<feature type="region of interest" description="Disordered" evidence="2">
    <location>
        <begin position="249"/>
        <end position="283"/>
    </location>
</feature>
<dbReference type="PROSITE" id="PS50102">
    <property type="entry name" value="RRM"/>
    <property type="match status" value="1"/>
</dbReference>
<dbReference type="CDD" id="cd12463">
    <property type="entry name" value="RRM_G3BP1"/>
    <property type="match status" value="1"/>
</dbReference>
<name>A0A6B0R0R7_9CETA</name>
<evidence type="ECO:0000259" key="3">
    <source>
        <dbReference type="PROSITE" id="PS50102"/>
    </source>
</evidence>
<dbReference type="SMART" id="SM00360">
    <property type="entry name" value="RRM"/>
    <property type="match status" value="1"/>
</dbReference>
<evidence type="ECO:0000313" key="5">
    <source>
        <dbReference type="Proteomes" id="UP000322234"/>
    </source>
</evidence>
<dbReference type="InterPro" id="IPR035979">
    <property type="entry name" value="RBD_domain_sf"/>
</dbReference>
<dbReference type="GO" id="GO:0003729">
    <property type="term" value="F:mRNA binding"/>
    <property type="evidence" value="ECO:0007669"/>
    <property type="project" value="TreeGrafter"/>
</dbReference>
<dbReference type="GO" id="GO:0005829">
    <property type="term" value="C:cytosol"/>
    <property type="evidence" value="ECO:0007669"/>
    <property type="project" value="TreeGrafter"/>
</dbReference>
<dbReference type="GO" id="GO:1990904">
    <property type="term" value="C:ribonucleoprotein complex"/>
    <property type="evidence" value="ECO:0007669"/>
    <property type="project" value="TreeGrafter"/>
</dbReference>
<accession>A0A6B0R0R7</accession>
<dbReference type="EMBL" id="VBQZ03000006">
    <property type="protein sequence ID" value="MXQ81163.1"/>
    <property type="molecule type" value="Genomic_DNA"/>
</dbReference>
<organism evidence="4 5">
    <name type="scientific">Bos mutus</name>
    <name type="common">wild yak</name>
    <dbReference type="NCBI Taxonomy" id="72004"/>
    <lineage>
        <taxon>Eukaryota</taxon>
        <taxon>Metazoa</taxon>
        <taxon>Chordata</taxon>
        <taxon>Craniata</taxon>
        <taxon>Vertebrata</taxon>
        <taxon>Euteleostomi</taxon>
        <taxon>Mammalia</taxon>
        <taxon>Eutheria</taxon>
        <taxon>Laurasiatheria</taxon>
        <taxon>Artiodactyla</taxon>
        <taxon>Ruminantia</taxon>
        <taxon>Pecora</taxon>
        <taxon>Bovidae</taxon>
        <taxon>Bovinae</taxon>
        <taxon>Bos</taxon>
    </lineage>
</organism>
<dbReference type="InterPro" id="IPR034374">
    <property type="entry name" value="G3BP1_RRM"/>
</dbReference>
<dbReference type="Gene3D" id="3.30.70.330">
    <property type="match status" value="1"/>
</dbReference>
<gene>
    <name evidence="4" type="ORF">E5288_WYG012908</name>
</gene>
<dbReference type="AlphaFoldDB" id="A0A6B0R0R7"/>
<evidence type="ECO:0000313" key="4">
    <source>
        <dbReference type="EMBL" id="MXQ81163.1"/>
    </source>
</evidence>
<dbReference type="Pfam" id="PF00076">
    <property type="entry name" value="RRM_1"/>
    <property type="match status" value="1"/>
</dbReference>
<reference evidence="4" key="1">
    <citation type="submission" date="2019-10" db="EMBL/GenBank/DDBJ databases">
        <title>The sequence and de novo assembly of the wild yak genome.</title>
        <authorList>
            <person name="Liu Y."/>
        </authorList>
    </citation>
    <scope>NUCLEOTIDE SEQUENCE [LARGE SCALE GENOMIC DNA]</scope>
    <source>
        <strain evidence="4">WY2019</strain>
    </source>
</reference>
<dbReference type="InterPro" id="IPR039539">
    <property type="entry name" value="Ras_GTPase_bind_prot"/>
</dbReference>
<feature type="compositionally biased region" description="Basic and acidic residues" evidence="2">
    <location>
        <begin position="48"/>
        <end position="59"/>
    </location>
</feature>
<feature type="domain" description="RRM" evidence="3">
    <location>
        <begin position="70"/>
        <end position="145"/>
    </location>
</feature>
<dbReference type="FunFam" id="3.30.70.330:FF:001397">
    <property type="entry name" value="Uncharacterized protein"/>
    <property type="match status" value="1"/>
</dbReference>
<sequence length="333" mass="37642">MPTKHSSYEVTQLNHHSSFGKTCYRQFTLKIRHDEQRINVPPQTGPRPVREAGEQGDMEPRRIVRHPDSHQLSIGNLPHEVDKSELKDFFQNYGNVVELRINSGGKLSNFGFVVFDDSEPVQKVLSNRPIMFRGEVHLNVEEKKTRAAREGDRWDNRLRGPGGPRVSPKECVLLLTDIWWWNFPVDSKSHEERLGNLYSSGCLEKVLTSDYEAIDLQSEPCFLHQVLIVKVPDAKIVEKNSVSDEIFEEPRFPSEAQASPAAKKSFGKQEGKTDPTVETPHWGMPPSWFNLSDKHTGGGGSKGPFLCSTCATYRYVSSHTTPLLFSIISSFPP</sequence>
<protein>
    <recommendedName>
        <fullName evidence="3">RRM domain-containing protein</fullName>
    </recommendedName>
</protein>
<dbReference type="InterPro" id="IPR000504">
    <property type="entry name" value="RRM_dom"/>
</dbReference>
<feature type="region of interest" description="Disordered" evidence="2">
    <location>
        <begin position="36"/>
        <end position="59"/>
    </location>
</feature>
<proteinExistence type="predicted"/>
<dbReference type="PANTHER" id="PTHR10693">
    <property type="entry name" value="RAS GTPASE-ACTIVATING PROTEIN-BINDING PROTEIN"/>
    <property type="match status" value="1"/>
</dbReference>